<sequence length="206" mass="23257">MPSRKVYKSNGNSKDRTPPKYRHDDTATGSMTKHKEARSNCIYCPPKFEGGMPEEAIKAWHDNGHPRSTPAFADIEGALITPPKQATPPKTKSAPIETDFRPQEVIDRIEYKYKQMDGTIDFPNSYEGDVLRIAYKTAKATPSLIHKEVLKAQKATLKDAKKEVNYRINNDLQVVEIYRNIGGNVVRVEEKVLDDALKALQTKETN</sequence>
<feature type="region of interest" description="Disordered" evidence="1">
    <location>
        <begin position="1"/>
        <end position="36"/>
    </location>
</feature>
<feature type="compositionally biased region" description="Basic and acidic residues" evidence="1">
    <location>
        <begin position="13"/>
        <end position="26"/>
    </location>
</feature>
<gene>
    <name evidence="2" type="ORF">UFOVP585_4</name>
</gene>
<organism evidence="2">
    <name type="scientific">uncultured Caudovirales phage</name>
    <dbReference type="NCBI Taxonomy" id="2100421"/>
    <lineage>
        <taxon>Viruses</taxon>
        <taxon>Duplodnaviria</taxon>
        <taxon>Heunggongvirae</taxon>
        <taxon>Uroviricota</taxon>
        <taxon>Caudoviricetes</taxon>
        <taxon>Peduoviridae</taxon>
        <taxon>Maltschvirus</taxon>
        <taxon>Maltschvirus maltsch</taxon>
    </lineage>
</organism>
<accession>A0A6J5N1S7</accession>
<reference evidence="2" key="1">
    <citation type="submission" date="2020-04" db="EMBL/GenBank/DDBJ databases">
        <authorList>
            <person name="Chiriac C."/>
            <person name="Salcher M."/>
            <person name="Ghai R."/>
            <person name="Kavagutti S V."/>
        </authorList>
    </citation>
    <scope>NUCLEOTIDE SEQUENCE</scope>
</reference>
<dbReference type="EMBL" id="LR796562">
    <property type="protein sequence ID" value="CAB4151203.1"/>
    <property type="molecule type" value="Genomic_DNA"/>
</dbReference>
<name>A0A6J5N1S7_9CAUD</name>
<evidence type="ECO:0000313" key="2">
    <source>
        <dbReference type="EMBL" id="CAB4151203.1"/>
    </source>
</evidence>
<evidence type="ECO:0000256" key="1">
    <source>
        <dbReference type="SAM" id="MobiDB-lite"/>
    </source>
</evidence>
<protein>
    <submittedName>
        <fullName evidence="2">Uncharacterized protein</fullName>
    </submittedName>
</protein>
<proteinExistence type="predicted"/>